<feature type="region of interest" description="Disordered" evidence="1">
    <location>
        <begin position="1"/>
        <end position="33"/>
    </location>
</feature>
<feature type="compositionally biased region" description="Basic and acidic residues" evidence="1">
    <location>
        <begin position="1"/>
        <end position="10"/>
    </location>
</feature>
<name>A0A444ZDJ4_ARAHY</name>
<protein>
    <submittedName>
        <fullName evidence="2">Uncharacterized protein</fullName>
    </submittedName>
</protein>
<reference evidence="2 3" key="1">
    <citation type="submission" date="2019-01" db="EMBL/GenBank/DDBJ databases">
        <title>Sequencing of cultivated peanut Arachis hypogaea provides insights into genome evolution and oil improvement.</title>
        <authorList>
            <person name="Chen X."/>
        </authorList>
    </citation>
    <scope>NUCLEOTIDE SEQUENCE [LARGE SCALE GENOMIC DNA]</scope>
    <source>
        <strain evidence="3">cv. Fuhuasheng</strain>
        <tissue evidence="2">Leaves</tissue>
    </source>
</reference>
<evidence type="ECO:0000313" key="2">
    <source>
        <dbReference type="EMBL" id="RYR12237.1"/>
    </source>
</evidence>
<organism evidence="2 3">
    <name type="scientific">Arachis hypogaea</name>
    <name type="common">Peanut</name>
    <dbReference type="NCBI Taxonomy" id="3818"/>
    <lineage>
        <taxon>Eukaryota</taxon>
        <taxon>Viridiplantae</taxon>
        <taxon>Streptophyta</taxon>
        <taxon>Embryophyta</taxon>
        <taxon>Tracheophyta</taxon>
        <taxon>Spermatophyta</taxon>
        <taxon>Magnoliopsida</taxon>
        <taxon>eudicotyledons</taxon>
        <taxon>Gunneridae</taxon>
        <taxon>Pentapetalae</taxon>
        <taxon>rosids</taxon>
        <taxon>fabids</taxon>
        <taxon>Fabales</taxon>
        <taxon>Fabaceae</taxon>
        <taxon>Papilionoideae</taxon>
        <taxon>50 kb inversion clade</taxon>
        <taxon>dalbergioids sensu lato</taxon>
        <taxon>Dalbergieae</taxon>
        <taxon>Pterocarpus clade</taxon>
        <taxon>Arachis</taxon>
    </lineage>
</organism>
<comment type="caution">
    <text evidence="2">The sequence shown here is derived from an EMBL/GenBank/DDBJ whole genome shotgun (WGS) entry which is preliminary data.</text>
</comment>
<dbReference type="EMBL" id="SDMP01000014">
    <property type="protein sequence ID" value="RYR12237.1"/>
    <property type="molecule type" value="Genomic_DNA"/>
</dbReference>
<feature type="compositionally biased region" description="Low complexity" evidence="1">
    <location>
        <begin position="17"/>
        <end position="28"/>
    </location>
</feature>
<gene>
    <name evidence="2" type="ORF">Ahy_B04g069764</name>
</gene>
<evidence type="ECO:0000313" key="3">
    <source>
        <dbReference type="Proteomes" id="UP000289738"/>
    </source>
</evidence>
<dbReference type="AlphaFoldDB" id="A0A444ZDJ4"/>
<proteinExistence type="predicted"/>
<dbReference type="Proteomes" id="UP000289738">
    <property type="component" value="Chromosome B04"/>
</dbReference>
<accession>A0A444ZDJ4</accession>
<keyword evidence="3" id="KW-1185">Reference proteome</keyword>
<sequence length="84" mass="9257">MSDHYTRVESKLNLPDPNSSASSNSPASRTASYEDKNGVVVPLCEAAEMTDGDDYGIRWDYVQMWEDLIPKAIEGGIDVIGTYI</sequence>
<evidence type="ECO:0000256" key="1">
    <source>
        <dbReference type="SAM" id="MobiDB-lite"/>
    </source>
</evidence>